<feature type="region of interest" description="Disordered" evidence="7">
    <location>
        <begin position="1"/>
        <end position="34"/>
    </location>
</feature>
<gene>
    <name evidence="9" type="primary">flgM</name>
    <name evidence="9" type="ORF">MHA01_20090</name>
</gene>
<dbReference type="InterPro" id="IPR007412">
    <property type="entry name" value="FlgM"/>
</dbReference>
<organism evidence="9 10">
    <name type="scientific">Marinococcus halophilus</name>
    <dbReference type="NCBI Taxonomy" id="1371"/>
    <lineage>
        <taxon>Bacteria</taxon>
        <taxon>Bacillati</taxon>
        <taxon>Bacillota</taxon>
        <taxon>Bacilli</taxon>
        <taxon>Bacillales</taxon>
        <taxon>Bacillaceae</taxon>
        <taxon>Marinococcus</taxon>
    </lineage>
</organism>
<dbReference type="OrthoDB" id="2991036at2"/>
<dbReference type="Pfam" id="PF04316">
    <property type="entry name" value="FlgM"/>
    <property type="match status" value="1"/>
</dbReference>
<dbReference type="Gene3D" id="6.10.140.30">
    <property type="entry name" value="Anti-sigma-28 factor FlgM"/>
    <property type="match status" value="1"/>
</dbReference>
<evidence type="ECO:0000256" key="7">
    <source>
        <dbReference type="SAM" id="MobiDB-lite"/>
    </source>
</evidence>
<dbReference type="RefSeq" id="WP_079475413.1">
    <property type="nucleotide sequence ID" value="NZ_BJUN01000010.1"/>
</dbReference>
<dbReference type="GO" id="GO:0044781">
    <property type="term" value="P:bacterial-type flagellum organization"/>
    <property type="evidence" value="ECO:0007669"/>
    <property type="project" value="UniProtKB-KW"/>
</dbReference>
<dbReference type="InterPro" id="IPR035890">
    <property type="entry name" value="Anti-sigma-28_factor_FlgM_sf"/>
</dbReference>
<evidence type="ECO:0000256" key="5">
    <source>
        <dbReference type="ARBA" id="ARBA00023015"/>
    </source>
</evidence>
<dbReference type="Proteomes" id="UP000321051">
    <property type="component" value="Unassembled WGS sequence"/>
</dbReference>
<keyword evidence="6" id="KW-0804">Transcription</keyword>
<keyword evidence="3" id="KW-0678">Repressor</keyword>
<dbReference type="STRING" id="1371.GCA_900166605_01595"/>
<keyword evidence="10" id="KW-1185">Reference proteome</keyword>
<reference evidence="9 10" key="1">
    <citation type="submission" date="2019-07" db="EMBL/GenBank/DDBJ databases">
        <title>Whole genome shotgun sequence of Marinococcus halophilus NBRC 102359.</title>
        <authorList>
            <person name="Hosoyama A."/>
            <person name="Uohara A."/>
            <person name="Ohji S."/>
            <person name="Ichikawa N."/>
        </authorList>
    </citation>
    <scope>NUCLEOTIDE SEQUENCE [LARGE SCALE GENOMIC DNA]</scope>
    <source>
        <strain evidence="9 10">NBRC 102359</strain>
    </source>
</reference>
<accession>A0A510Y6W3</accession>
<feature type="compositionally biased region" description="Polar residues" evidence="7">
    <location>
        <begin position="13"/>
        <end position="28"/>
    </location>
</feature>
<dbReference type="SUPFAM" id="SSF101498">
    <property type="entry name" value="Anti-sigma factor FlgM"/>
    <property type="match status" value="1"/>
</dbReference>
<keyword evidence="9" id="KW-0282">Flagellum</keyword>
<keyword evidence="9" id="KW-0969">Cilium</keyword>
<evidence type="ECO:0000256" key="2">
    <source>
        <dbReference type="ARBA" id="ARBA00017823"/>
    </source>
</evidence>
<evidence type="ECO:0000256" key="4">
    <source>
        <dbReference type="ARBA" id="ARBA00022795"/>
    </source>
</evidence>
<dbReference type="EMBL" id="BJUN01000010">
    <property type="protein sequence ID" value="GEK59104.1"/>
    <property type="molecule type" value="Genomic_DNA"/>
</dbReference>
<comment type="caution">
    <text evidence="9">The sequence shown here is derived from an EMBL/GenBank/DDBJ whole genome shotgun (WGS) entry which is preliminary data.</text>
</comment>
<evidence type="ECO:0000256" key="3">
    <source>
        <dbReference type="ARBA" id="ARBA00022491"/>
    </source>
</evidence>
<sequence>MKIHSAHSANAIYRNQNTQQQKPPQGEQTGKKDSVEISAAAKQLQQSESIDPARREKVDQLKAQIENGTYEVRPEETAKKMQNYWNNQ</sequence>
<proteinExistence type="inferred from homology"/>
<keyword evidence="5" id="KW-0805">Transcription regulation</keyword>
<evidence type="ECO:0000256" key="1">
    <source>
        <dbReference type="ARBA" id="ARBA00005322"/>
    </source>
</evidence>
<protein>
    <recommendedName>
        <fullName evidence="2">Negative regulator of flagellin synthesis</fullName>
    </recommendedName>
</protein>
<evidence type="ECO:0000313" key="9">
    <source>
        <dbReference type="EMBL" id="GEK59104.1"/>
    </source>
</evidence>
<comment type="similarity">
    <text evidence="1">Belongs to the FlgM family.</text>
</comment>
<dbReference type="InterPro" id="IPR031316">
    <property type="entry name" value="FlgM_C"/>
</dbReference>
<dbReference type="AlphaFoldDB" id="A0A510Y6W3"/>
<dbReference type="GO" id="GO:0045892">
    <property type="term" value="P:negative regulation of DNA-templated transcription"/>
    <property type="evidence" value="ECO:0007669"/>
    <property type="project" value="InterPro"/>
</dbReference>
<evidence type="ECO:0000313" key="10">
    <source>
        <dbReference type="Proteomes" id="UP000321051"/>
    </source>
</evidence>
<keyword evidence="4" id="KW-1005">Bacterial flagellum biogenesis</keyword>
<evidence type="ECO:0000256" key="6">
    <source>
        <dbReference type="ARBA" id="ARBA00023163"/>
    </source>
</evidence>
<feature type="domain" description="Anti-sigma-28 factor FlgM C-terminal" evidence="8">
    <location>
        <begin position="33"/>
        <end position="81"/>
    </location>
</feature>
<name>A0A510Y6W3_MARHA</name>
<evidence type="ECO:0000259" key="8">
    <source>
        <dbReference type="Pfam" id="PF04316"/>
    </source>
</evidence>
<keyword evidence="9" id="KW-0966">Cell projection</keyword>
<dbReference type="NCBIfam" id="TIGR03824">
    <property type="entry name" value="FlgM_jcvi"/>
    <property type="match status" value="1"/>
</dbReference>